<evidence type="ECO:0000256" key="3">
    <source>
        <dbReference type="ARBA" id="ARBA00022989"/>
    </source>
</evidence>
<evidence type="ECO:0000313" key="8">
    <source>
        <dbReference type="Proteomes" id="UP000318590"/>
    </source>
</evidence>
<evidence type="ECO:0000259" key="6">
    <source>
        <dbReference type="Pfam" id="PF04357"/>
    </source>
</evidence>
<comment type="subcellular location">
    <subcellularLocation>
        <location evidence="1">Membrane</location>
        <topology evidence="1">Single-pass membrane protein</topology>
    </subcellularLocation>
</comment>
<dbReference type="GO" id="GO:0005886">
    <property type="term" value="C:plasma membrane"/>
    <property type="evidence" value="ECO:0007669"/>
    <property type="project" value="InterPro"/>
</dbReference>
<evidence type="ECO:0000256" key="1">
    <source>
        <dbReference type="ARBA" id="ARBA00004167"/>
    </source>
</evidence>
<keyword evidence="8" id="KW-1185">Reference proteome</keyword>
<feature type="signal peptide" evidence="5">
    <location>
        <begin position="1"/>
        <end position="21"/>
    </location>
</feature>
<dbReference type="GO" id="GO:0009306">
    <property type="term" value="P:protein secretion"/>
    <property type="evidence" value="ECO:0007669"/>
    <property type="project" value="InterPro"/>
</dbReference>
<dbReference type="RefSeq" id="WP_142834297.1">
    <property type="nucleotide sequence ID" value="NZ_VFSV01000010.1"/>
</dbReference>
<keyword evidence="5" id="KW-0732">Signal</keyword>
<dbReference type="EMBL" id="VFSV01000010">
    <property type="protein sequence ID" value="TRD21687.1"/>
    <property type="molecule type" value="Genomic_DNA"/>
</dbReference>
<dbReference type="PANTHER" id="PTHR36985:SF1">
    <property type="entry name" value="TRANSLOCATION AND ASSEMBLY MODULE SUBUNIT TAMB"/>
    <property type="match status" value="1"/>
</dbReference>
<evidence type="ECO:0000313" key="7">
    <source>
        <dbReference type="EMBL" id="TRD21687.1"/>
    </source>
</evidence>
<organism evidence="7 8">
    <name type="scientific">Palleronia caenipelagi</name>
    <dbReference type="NCBI Taxonomy" id="2489174"/>
    <lineage>
        <taxon>Bacteria</taxon>
        <taxon>Pseudomonadati</taxon>
        <taxon>Pseudomonadota</taxon>
        <taxon>Alphaproteobacteria</taxon>
        <taxon>Rhodobacterales</taxon>
        <taxon>Roseobacteraceae</taxon>
        <taxon>Palleronia</taxon>
    </lineage>
</organism>
<feature type="domain" description="Translocation and assembly module TamB C-terminal" evidence="6">
    <location>
        <begin position="1404"/>
        <end position="1755"/>
    </location>
</feature>
<evidence type="ECO:0000256" key="4">
    <source>
        <dbReference type="ARBA" id="ARBA00023136"/>
    </source>
</evidence>
<dbReference type="Proteomes" id="UP000318590">
    <property type="component" value="Unassembled WGS sequence"/>
</dbReference>
<keyword evidence="3" id="KW-1133">Transmembrane helix</keyword>
<gene>
    <name evidence="7" type="ORF">FEV53_08070</name>
</gene>
<accession>A0A547Q5R8</accession>
<reference evidence="7 8" key="1">
    <citation type="submission" date="2019-06" db="EMBL/GenBank/DDBJ databases">
        <title>Paenimaribius caenipelagi gen. nov., sp. nov., isolated from a tidal flat.</title>
        <authorList>
            <person name="Yoon J.-H."/>
        </authorList>
    </citation>
    <scope>NUCLEOTIDE SEQUENCE [LARGE SCALE GENOMIC DNA]</scope>
    <source>
        <strain evidence="7 8">JBTF-M29</strain>
    </source>
</reference>
<keyword evidence="4" id="KW-0472">Membrane</keyword>
<dbReference type="InterPro" id="IPR007452">
    <property type="entry name" value="TamB_C"/>
</dbReference>
<keyword evidence="2" id="KW-0812">Transmembrane</keyword>
<dbReference type="PANTHER" id="PTHR36985">
    <property type="entry name" value="TRANSLOCATION AND ASSEMBLY MODULE SUBUNIT TAMB"/>
    <property type="match status" value="1"/>
</dbReference>
<proteinExistence type="predicted"/>
<feature type="chain" id="PRO_5021781066" description="Translocation and assembly module TamB C-terminal domain-containing protein" evidence="5">
    <location>
        <begin position="22"/>
        <end position="1755"/>
    </location>
</feature>
<name>A0A547Q5R8_9RHOB</name>
<sequence length="1755" mass="182645">MNKLARIALIGTALGVLPVLAQDSGEDEGGFLERLIEDKLSSDEMTVRVRGLDGALSSKATIDQIEISDPKGVWLTINNAELDWRRTALLRGRLDITSLSAGEILLPRLPEAKPKTEMPNVEAEPFSLPDLPVAIEIDEIEAARVALGAPVAKQDVELSLSGAARLVDGDGAVQITSERIDGKGGSFNVDVSYESASRDLSVDVALNEPAGGWIGTILNLPGNPSLNVEIAGEGPLSDFTATLDLDTDGTPRLDGQVALKDVDGASTFAVDLGGDVTALFLPSYRPFFGDNIQLKANGQRGPDGSVRLDQLDLEAEAMTLAGEVVIGADRVPDLIDITGRIAADDGPVLLPVGTNLRVNELTLDVQYDTTKGEDWTGLIEINGFDQPDLGIDRIALDGSGIIANTANALAVTAGFDFDAEGLSLADGGLEDALGNSLTGRIDLDYETGAPVTLSTLRLKGAGFDLDGTGGLDPDGDGLPVSFTGQVSAADLSIFTALAGRPLSGAARLSLDASARVLARTFDVTLSGQTGDLTINIPKLDPLLGGDSDLALSAWRDETGLVVPVLRFDNAAVTLDGAADLTSEGGTASLDLRIDDLGRVDEALTGPAIATLSANRPEDVWDIVLRANAAGTAIRGEANLSELDEDSPLARFDLTATAEDLGRFSGIAGRDLGGTFDIEAKGGARLNLQSIDATLTGSLNNLALGQRELDRLLTGQTALDAEVFRAGGVIRVPELSLENPQIEVTGTADVRPGDSTAKARVLLADLSKIVPDMTGPARLTLDAREDGKGWVIDLDGDGAGARIVADATVTELDAVPLFDGTARISADRLSAFDDLARRPLGGSFDVSFDGQARADLSRAEAEISGTATDIAIGQAQIDRLLGGRTDIALSADKSGDRINARQVRITNPQVTLTGDGQYGGETPGQAGANITFAELSQIVPAMSGPAEITLTAEEQDKDWQIVLDGDGAGSAIRAEVAVSDLDTTPLVNGSGTLSVADLSVYSELAKRDLGGAVDVRFDGRARTDLSRAGVDLSGTLQSLRIDQPEADRLLRGATTLALKATKSEDVHRVTELTLNNAQITLDGNGSYGGGDPGAVELTARMPELGAVLPEMRGPANLRLVAEETGRDWQLSLDADGAGSTVDVLGQVSDLTRRPSFDGRASLRSADLSRFNRIARRSLAGSLNADVVGLLRFDASRFDVTADVTGQGLRVGIPQADKLLAGGATELRVDAARDAASAPIRVRSFRLDSPGLDATASGTVLGGGANLTLDARLADLGQFVPKLSGPLSAAGRVRQSGQTINLDLGLQGPEGITAQIGGSVAQNFARAGLTATGTAPLRLVNPFLGNRSLAGDARYDLRLNGPLDLDALAGTVQLADVRYVDPKLSLVLNDISGSGQISGGRITVDLTANKQEGGRLRASGPIGLTSPFNAGLSLNADELVFEDPRLYRTTLTGNLQVDGPLRGGARIGGALTLGETNLRVPSTGLGVTGPIPEGMVHVGEPADVRRTREYAGIIKREERAARGGGPVYPLDITLSAPNRVFIRGRGLDAEMGGDLTIGGTTRNVVPSGQFSLIRGRLDILGQRITMDEGSVTLQGDFIPVIRLVARTETDDVTIRVDVDGVATEPEISFGSEPELPEDEVLARLLFGKSISNISALQAAQLASAVATLAGKGGEGVISKLRGKTGLDDLDVTTDSEGNVGVTAGKYVAENVYTDVSVGASGEAEASINLDLTPDITVRGSAANDGEAKLGIFFERDY</sequence>
<comment type="caution">
    <text evidence="7">The sequence shown here is derived from an EMBL/GenBank/DDBJ whole genome shotgun (WGS) entry which is preliminary data.</text>
</comment>
<evidence type="ECO:0000256" key="2">
    <source>
        <dbReference type="ARBA" id="ARBA00022692"/>
    </source>
</evidence>
<dbReference type="Pfam" id="PF04357">
    <property type="entry name" value="TamB"/>
    <property type="match status" value="1"/>
</dbReference>
<dbReference type="OrthoDB" id="7784409at2"/>
<protein>
    <recommendedName>
        <fullName evidence="6">Translocation and assembly module TamB C-terminal domain-containing protein</fullName>
    </recommendedName>
</protein>
<evidence type="ECO:0000256" key="5">
    <source>
        <dbReference type="SAM" id="SignalP"/>
    </source>
</evidence>